<evidence type="ECO:0008006" key="3">
    <source>
        <dbReference type="Google" id="ProtNLM"/>
    </source>
</evidence>
<reference evidence="2" key="1">
    <citation type="journal article" date="2019" name="Int. J. Syst. Evol. Microbiol.">
        <title>The Global Catalogue of Microorganisms (GCM) 10K type strain sequencing project: providing services to taxonomists for standard genome sequencing and annotation.</title>
        <authorList>
            <consortium name="The Broad Institute Genomics Platform"/>
            <consortium name="The Broad Institute Genome Sequencing Center for Infectious Disease"/>
            <person name="Wu L."/>
            <person name="Ma J."/>
        </authorList>
    </citation>
    <scope>NUCLEOTIDE SEQUENCE [LARGE SCALE GENOMIC DNA]</scope>
    <source>
        <strain evidence="2">KCTC 52239</strain>
    </source>
</reference>
<keyword evidence="2" id="KW-1185">Reference proteome</keyword>
<dbReference type="EMBL" id="JBHRTE010000131">
    <property type="protein sequence ID" value="MFC3170457.1"/>
    <property type="molecule type" value="Genomic_DNA"/>
</dbReference>
<proteinExistence type="predicted"/>
<evidence type="ECO:0000313" key="1">
    <source>
        <dbReference type="EMBL" id="MFC3170457.1"/>
    </source>
</evidence>
<name>A0ABV7IIT1_9RHOB</name>
<feature type="non-terminal residue" evidence="1">
    <location>
        <position position="1"/>
    </location>
</feature>
<dbReference type="Proteomes" id="UP001595557">
    <property type="component" value="Unassembled WGS sequence"/>
</dbReference>
<gene>
    <name evidence="1" type="ORF">ACFOD7_20765</name>
</gene>
<organism evidence="1 2">
    <name type="scientific">Paracoccus fontiphilus</name>
    <dbReference type="NCBI Taxonomy" id="1815556"/>
    <lineage>
        <taxon>Bacteria</taxon>
        <taxon>Pseudomonadati</taxon>
        <taxon>Pseudomonadota</taxon>
        <taxon>Alphaproteobacteria</taxon>
        <taxon>Rhodobacterales</taxon>
        <taxon>Paracoccaceae</taxon>
        <taxon>Paracoccus</taxon>
    </lineage>
</organism>
<evidence type="ECO:0000313" key="2">
    <source>
        <dbReference type="Proteomes" id="UP001595557"/>
    </source>
</evidence>
<comment type="caution">
    <text evidence="1">The sequence shown here is derived from an EMBL/GenBank/DDBJ whole genome shotgun (WGS) entry which is preliminary data.</text>
</comment>
<protein>
    <recommendedName>
        <fullName evidence="3">Chromosome partitioning protein, ParB family</fullName>
    </recommendedName>
</protein>
<dbReference type="RefSeq" id="WP_377707520.1">
    <property type="nucleotide sequence ID" value="NZ_JBHRTE010000131.1"/>
</dbReference>
<accession>A0ABV7IIT1</accession>
<sequence length="72" mass="7641">EDIATRVNARATLGPTDDEIVAEERRIAREGEDEVVDVASPDESGDMTSAEWVALFDGLAAEAAKPHGQECG</sequence>